<evidence type="ECO:0000313" key="1">
    <source>
        <dbReference type="EMBL" id="MBB3105757.1"/>
    </source>
</evidence>
<name>A0A839T8H1_9GAMM</name>
<evidence type="ECO:0000313" key="2">
    <source>
        <dbReference type="Proteomes" id="UP000588111"/>
    </source>
</evidence>
<reference evidence="1 2" key="1">
    <citation type="submission" date="2020-08" db="EMBL/GenBank/DDBJ databases">
        <title>Genomic Encyclopedia of Type Strains, Phase III (KMG-III): the genomes of soil and plant-associated and newly described type strains.</title>
        <authorList>
            <person name="Whitman W."/>
        </authorList>
    </citation>
    <scope>NUCLEOTIDE SEQUENCE [LARGE SCALE GENOMIC DNA]</scope>
    <source>
        <strain evidence="1 2">CECT 5885</strain>
    </source>
</reference>
<dbReference type="EMBL" id="JACHXL010000001">
    <property type="protein sequence ID" value="MBB3105757.1"/>
    <property type="molecule type" value="Genomic_DNA"/>
</dbReference>
<dbReference type="AlphaFoldDB" id="A0A839T8H1"/>
<sequence length="40" mass="4542">MSVTSLLGAESVAVMGKECYYYPLRLEDLNQAMNRLLPHQ</sequence>
<dbReference type="Proteomes" id="UP000588111">
    <property type="component" value="Unassembled WGS sequence"/>
</dbReference>
<organism evidence="1 2">
    <name type="scientific">Psychrobacter luti</name>
    <dbReference type="NCBI Taxonomy" id="198481"/>
    <lineage>
        <taxon>Bacteria</taxon>
        <taxon>Pseudomonadati</taxon>
        <taxon>Pseudomonadota</taxon>
        <taxon>Gammaproteobacteria</taxon>
        <taxon>Moraxellales</taxon>
        <taxon>Moraxellaceae</taxon>
        <taxon>Psychrobacter</taxon>
    </lineage>
</organism>
<proteinExistence type="predicted"/>
<keyword evidence="2" id="KW-1185">Reference proteome</keyword>
<dbReference type="RefSeq" id="WP_265088156.1">
    <property type="nucleotide sequence ID" value="NZ_CAJHAH010000004.1"/>
</dbReference>
<protein>
    <submittedName>
        <fullName evidence="1">Uncharacterized protein</fullName>
    </submittedName>
</protein>
<accession>A0A839T8H1</accession>
<gene>
    <name evidence="1" type="ORF">FHS24_000248</name>
</gene>
<comment type="caution">
    <text evidence="1">The sequence shown here is derived from an EMBL/GenBank/DDBJ whole genome shotgun (WGS) entry which is preliminary data.</text>
</comment>